<feature type="compositionally biased region" description="Low complexity" evidence="1">
    <location>
        <begin position="67"/>
        <end position="84"/>
    </location>
</feature>
<name>A0A318ZD57_9EURO</name>
<evidence type="ECO:0008006" key="4">
    <source>
        <dbReference type="Google" id="ProtNLM"/>
    </source>
</evidence>
<dbReference type="OrthoDB" id="410701at2759"/>
<organism evidence="2 3">
    <name type="scientific">Aspergillus saccharolyticus JOP 1030-1</name>
    <dbReference type="NCBI Taxonomy" id="1450539"/>
    <lineage>
        <taxon>Eukaryota</taxon>
        <taxon>Fungi</taxon>
        <taxon>Dikarya</taxon>
        <taxon>Ascomycota</taxon>
        <taxon>Pezizomycotina</taxon>
        <taxon>Eurotiomycetes</taxon>
        <taxon>Eurotiomycetidae</taxon>
        <taxon>Eurotiales</taxon>
        <taxon>Aspergillaceae</taxon>
        <taxon>Aspergillus</taxon>
        <taxon>Aspergillus subgen. Circumdati</taxon>
    </lineage>
</organism>
<dbReference type="AlphaFoldDB" id="A0A318ZD57"/>
<sequence>MSSVAKYVSSCSRASSLRAAQLPIHCTWLKAPYYSGHGHYSPSHSYSSPLASSIHRSGLSVRYIQTPSHSEAAPASAQSPQSVPEDPRPIQPWPWLETAYWRELRRHSPLSRCFKDGRVVEEKVDASSSKSTVASAATTQETTKKAELPEERKWGNIFGDSVEDSEEDGATAHSQSERALRSTPTASLDRDPWDESDTDRHSPNNTRANPRRNSGTKLKLTPTEYLLVMLYKRLKHKDSETGHWITEGTDKKLLNASQNTIDHFKHFHRLSLQEIVADYIERVDPLLDSWGSKLFDPSPKLAERYSFKHKLLRQHLEYIFSEESIEYLTQRGYTAADVVTWAWVLKSKTPYDACLRMLLVSSDQSSAQGSRRVPSFIPLLLLRQSLESRTFKLLLHYSLDLLTGRTSQLPSSLSSDKETTNTLEEKEDHYAMEPPLDMNPASTLVVRLLHHARELWPQAQLTIAQAFAFYLSTVPASRITADGSRPRLVEICNTILRVLSIPCRYEPFISVSIQQRAQIELLRAMARHQPALPVTKRGYQSLVAIQVAHKKTEAERQSAELKAASWPPWKEDKMGYDVDRGLEGMRSRAMRVLTQQLEAGFSPSAWENMCRILAGWDTDGSPTIQTRSLVLAQPVTMQRFPADSDHYKLWEARIRATRTVREAWACFLSYQEHGLRPHGAIFAAMAEKLIHRQRTMFHKNSEYLSTALPGDGLEVFPEPVSARDWIYVPSEPPGLKHLLNMMLSQGVRPNGRFLALLLRRAPNFYTGLDYLFCSDLTDEQLGVLCTVHGRNPYRPRWYKKTLKELPGYLVDAFVAFLCRFSHVHHLPEIQPSGPVTPALDQFPLQLDSGSPHPSPLTRSLTPVRMDRFFHHHKALPHAIDLLRERDSQPPQAWIHVLSTIVDYAGGANKARVRRHPRRIVAWFRAQSLMRWLEERQIDTGLAGFHALCRAFSRVGVAVARNPDAVHEALEITRQMASLGHLTLLESAPPQLETIIPNGLKYMKRQFYVCVLGDSQAISLVEHRLSAVQHATGSQVTLPPLLHVPTPAVLHAFARTLGLVEDWDGLMSLLRWMRQYELDLKDKYDQLLNGSRIMRKVLIAIRMFLEEHAAKQPKFKKHRWEVQQQDGVNWPDLFLQEAYDIISTSEVWGSWPSDEEVESYAVDARYSLYVNH</sequence>
<evidence type="ECO:0000313" key="2">
    <source>
        <dbReference type="EMBL" id="PYH45431.1"/>
    </source>
</evidence>
<dbReference type="RefSeq" id="XP_025431413.1">
    <property type="nucleotide sequence ID" value="XM_025578094.1"/>
</dbReference>
<feature type="compositionally biased region" description="Basic and acidic residues" evidence="1">
    <location>
        <begin position="188"/>
        <end position="202"/>
    </location>
</feature>
<feature type="compositionally biased region" description="Basic and acidic residues" evidence="1">
    <location>
        <begin position="142"/>
        <end position="154"/>
    </location>
</feature>
<feature type="region of interest" description="Disordered" evidence="1">
    <location>
        <begin position="122"/>
        <end position="218"/>
    </location>
</feature>
<gene>
    <name evidence="2" type="ORF">BP01DRAFT_391600</name>
</gene>
<feature type="compositionally biased region" description="Low complexity" evidence="1">
    <location>
        <begin position="126"/>
        <end position="141"/>
    </location>
</feature>
<dbReference type="Proteomes" id="UP000248349">
    <property type="component" value="Unassembled WGS sequence"/>
</dbReference>
<dbReference type="GeneID" id="37079323"/>
<feature type="region of interest" description="Disordered" evidence="1">
    <location>
        <begin position="66"/>
        <end position="90"/>
    </location>
</feature>
<dbReference type="STRING" id="1450539.A0A318ZD57"/>
<reference evidence="2 3" key="1">
    <citation type="submission" date="2016-12" db="EMBL/GenBank/DDBJ databases">
        <title>The genomes of Aspergillus section Nigri reveals drivers in fungal speciation.</title>
        <authorList>
            <consortium name="DOE Joint Genome Institute"/>
            <person name="Vesth T.C."/>
            <person name="Nybo J."/>
            <person name="Theobald S."/>
            <person name="Brandl J."/>
            <person name="Frisvad J.C."/>
            <person name="Nielsen K.F."/>
            <person name="Lyhne E.K."/>
            <person name="Kogle M.E."/>
            <person name="Kuo A."/>
            <person name="Riley R."/>
            <person name="Clum A."/>
            <person name="Nolan M."/>
            <person name="Lipzen A."/>
            <person name="Salamov A."/>
            <person name="Henrissat B."/>
            <person name="Wiebenga A."/>
            <person name="De Vries R.P."/>
            <person name="Grigoriev I.V."/>
            <person name="Mortensen U.H."/>
            <person name="Andersen M.R."/>
            <person name="Baker S.E."/>
        </authorList>
    </citation>
    <scope>NUCLEOTIDE SEQUENCE [LARGE SCALE GENOMIC DNA]</scope>
    <source>
        <strain evidence="2 3">JOP 1030-1</strain>
    </source>
</reference>
<evidence type="ECO:0000256" key="1">
    <source>
        <dbReference type="SAM" id="MobiDB-lite"/>
    </source>
</evidence>
<protein>
    <recommendedName>
        <fullName evidence="4">Prefoldin subunit</fullName>
    </recommendedName>
</protein>
<keyword evidence="3" id="KW-1185">Reference proteome</keyword>
<accession>A0A318ZD57</accession>
<dbReference type="EMBL" id="KZ821231">
    <property type="protein sequence ID" value="PYH45431.1"/>
    <property type="molecule type" value="Genomic_DNA"/>
</dbReference>
<evidence type="ECO:0000313" key="3">
    <source>
        <dbReference type="Proteomes" id="UP000248349"/>
    </source>
</evidence>
<feature type="compositionally biased region" description="Polar residues" evidence="1">
    <location>
        <begin position="203"/>
        <end position="216"/>
    </location>
</feature>
<proteinExistence type="predicted"/>